<feature type="region of interest" description="Disordered" evidence="1">
    <location>
        <begin position="278"/>
        <end position="298"/>
    </location>
</feature>
<reference evidence="2" key="1">
    <citation type="submission" date="2020-11" db="EMBL/GenBank/DDBJ databases">
        <authorList>
            <person name="Tran Van P."/>
        </authorList>
    </citation>
    <scope>NUCLEOTIDE SEQUENCE</scope>
</reference>
<name>A0A7R9DZS0_9NEOP</name>
<sequence>MDYYNYVESAPYAPPQYYHPNNHYQSFYHCYQGYQHQHLHYHTGSVRKLEALSPRQRSRGQVARSRRQQQQQCELPESYKYLHQRSNAPATITSSYENVMQAQTSSRTSTSYPDLMQRHVDGDGMPHYLKSNYHHMSPTVSGNNSCYHHHQQYQQQPLRRSFGHPGSIQATMRDSYNNHHSTTNHNEMQWTSSYYGNTSTSQGGWMGAHGQLMPSNNGTETNQAYNPNNYSEDYSQAGRSLIYPHQQENTMCQQDYKRESSSGLRQDCNFCVLAPPPRSPQHNTPNSMSLTRLGGVVG</sequence>
<protein>
    <submittedName>
        <fullName evidence="2">Uncharacterized protein</fullName>
    </submittedName>
</protein>
<evidence type="ECO:0000256" key="1">
    <source>
        <dbReference type="SAM" id="MobiDB-lite"/>
    </source>
</evidence>
<gene>
    <name evidence="2" type="ORF">TMSB3V08_LOCUS1659</name>
</gene>
<feature type="compositionally biased region" description="Low complexity" evidence="1">
    <location>
        <begin position="59"/>
        <end position="72"/>
    </location>
</feature>
<proteinExistence type="predicted"/>
<feature type="compositionally biased region" description="Polar residues" evidence="1">
    <location>
        <begin position="280"/>
        <end position="290"/>
    </location>
</feature>
<dbReference type="AlphaFoldDB" id="A0A7R9DZS0"/>
<organism evidence="2">
    <name type="scientific">Timema monikensis</name>
    <dbReference type="NCBI Taxonomy" id="170555"/>
    <lineage>
        <taxon>Eukaryota</taxon>
        <taxon>Metazoa</taxon>
        <taxon>Ecdysozoa</taxon>
        <taxon>Arthropoda</taxon>
        <taxon>Hexapoda</taxon>
        <taxon>Insecta</taxon>
        <taxon>Pterygota</taxon>
        <taxon>Neoptera</taxon>
        <taxon>Polyneoptera</taxon>
        <taxon>Phasmatodea</taxon>
        <taxon>Timematodea</taxon>
        <taxon>Timematoidea</taxon>
        <taxon>Timematidae</taxon>
        <taxon>Timema</taxon>
    </lineage>
</organism>
<evidence type="ECO:0000313" key="2">
    <source>
        <dbReference type="EMBL" id="CAD7424729.1"/>
    </source>
</evidence>
<feature type="region of interest" description="Disordered" evidence="1">
    <location>
        <begin position="53"/>
        <end position="73"/>
    </location>
</feature>
<dbReference type="EMBL" id="OB792830">
    <property type="protein sequence ID" value="CAD7424729.1"/>
    <property type="molecule type" value="Genomic_DNA"/>
</dbReference>
<accession>A0A7R9DZS0</accession>